<reference evidence="14 15" key="1">
    <citation type="submission" date="2019-04" db="EMBL/GenBank/DDBJ databases">
        <title>Draft genome sequence of Robertkochia marina CC-AMO-30D.</title>
        <authorList>
            <person name="Hameed A."/>
            <person name="Lin S.-Y."/>
            <person name="Shahina M."/>
            <person name="Lai W.-A."/>
            <person name="Young C.-C."/>
        </authorList>
    </citation>
    <scope>NUCLEOTIDE SEQUENCE [LARGE SCALE GENOMIC DNA]</scope>
    <source>
        <strain evidence="14 15">CC-AMO-30D</strain>
    </source>
</reference>
<dbReference type="InterPro" id="IPR046357">
    <property type="entry name" value="PPIase_dom_sf"/>
</dbReference>
<dbReference type="GO" id="GO:0003755">
    <property type="term" value="F:peptidyl-prolyl cis-trans isomerase activity"/>
    <property type="evidence" value="ECO:0007669"/>
    <property type="project" value="UniProtKB-KW"/>
</dbReference>
<keyword evidence="2" id="KW-1003">Cell membrane</keyword>
<evidence type="ECO:0000256" key="3">
    <source>
        <dbReference type="ARBA" id="ARBA00022519"/>
    </source>
</evidence>
<feature type="transmembrane region" description="Helical" evidence="12">
    <location>
        <begin position="12"/>
        <end position="31"/>
    </location>
</feature>
<comment type="caution">
    <text evidence="14">The sequence shown here is derived from an EMBL/GenBank/DDBJ whole genome shotgun (WGS) entry which is preliminary data.</text>
</comment>
<evidence type="ECO:0000256" key="10">
    <source>
        <dbReference type="ARBA" id="ARBA00042775"/>
    </source>
</evidence>
<keyword evidence="4 12" id="KW-0812">Transmembrane</keyword>
<keyword evidence="11 14" id="KW-0413">Isomerase</keyword>
<evidence type="ECO:0000256" key="6">
    <source>
        <dbReference type="ARBA" id="ARBA00023136"/>
    </source>
</evidence>
<keyword evidence="5 12" id="KW-1133">Transmembrane helix</keyword>
<dbReference type="EMBL" id="SSMC01000001">
    <property type="protein sequence ID" value="THD68847.1"/>
    <property type="molecule type" value="Genomic_DNA"/>
</dbReference>
<gene>
    <name evidence="14" type="ORF">E7Z59_00520</name>
</gene>
<evidence type="ECO:0000256" key="11">
    <source>
        <dbReference type="PROSITE-ProRule" id="PRU00278"/>
    </source>
</evidence>
<dbReference type="RefSeq" id="WP_136334337.1">
    <property type="nucleotide sequence ID" value="NZ_QXMP01000007.1"/>
</dbReference>
<evidence type="ECO:0000256" key="8">
    <source>
        <dbReference type="ARBA" id="ARBA00038408"/>
    </source>
</evidence>
<proteinExistence type="inferred from homology"/>
<dbReference type="Pfam" id="PF13616">
    <property type="entry name" value="Rotamase_3"/>
    <property type="match status" value="1"/>
</dbReference>
<comment type="similarity">
    <text evidence="8">Belongs to the PpiD chaperone family.</text>
</comment>
<dbReference type="GO" id="GO:0005886">
    <property type="term" value="C:plasma membrane"/>
    <property type="evidence" value="ECO:0007669"/>
    <property type="project" value="UniProtKB-SubCell"/>
</dbReference>
<keyword evidence="7" id="KW-0143">Chaperone</keyword>
<name>A0A4S3M3X2_9FLAO</name>
<evidence type="ECO:0000313" key="15">
    <source>
        <dbReference type="Proteomes" id="UP000305939"/>
    </source>
</evidence>
<evidence type="ECO:0000256" key="12">
    <source>
        <dbReference type="SAM" id="Phobius"/>
    </source>
</evidence>
<dbReference type="Gene3D" id="3.10.50.40">
    <property type="match status" value="1"/>
</dbReference>
<dbReference type="SUPFAM" id="SSF54534">
    <property type="entry name" value="FKBP-like"/>
    <property type="match status" value="1"/>
</dbReference>
<dbReference type="InterPro" id="IPR000297">
    <property type="entry name" value="PPIase_PpiC"/>
</dbReference>
<keyword evidence="11" id="KW-0697">Rotamase</keyword>
<evidence type="ECO:0000256" key="2">
    <source>
        <dbReference type="ARBA" id="ARBA00022475"/>
    </source>
</evidence>
<dbReference type="InterPro" id="IPR027304">
    <property type="entry name" value="Trigger_fact/SurA_dom_sf"/>
</dbReference>
<evidence type="ECO:0000256" key="4">
    <source>
        <dbReference type="ARBA" id="ARBA00022692"/>
    </source>
</evidence>
<evidence type="ECO:0000313" key="14">
    <source>
        <dbReference type="EMBL" id="THD68847.1"/>
    </source>
</evidence>
<keyword evidence="15" id="KW-1185">Reference proteome</keyword>
<evidence type="ECO:0000256" key="7">
    <source>
        <dbReference type="ARBA" id="ARBA00023186"/>
    </source>
</evidence>
<keyword evidence="6 12" id="KW-0472">Membrane</keyword>
<organism evidence="14 15">
    <name type="scientific">Robertkochia marina</name>
    <dbReference type="NCBI Taxonomy" id="1227945"/>
    <lineage>
        <taxon>Bacteria</taxon>
        <taxon>Pseudomonadati</taxon>
        <taxon>Bacteroidota</taxon>
        <taxon>Flavobacteriia</taxon>
        <taxon>Flavobacteriales</taxon>
        <taxon>Flavobacteriaceae</taxon>
        <taxon>Robertkochia</taxon>
    </lineage>
</organism>
<dbReference type="PANTHER" id="PTHR47529">
    <property type="entry name" value="PEPTIDYL-PROLYL CIS-TRANS ISOMERASE D"/>
    <property type="match status" value="1"/>
</dbReference>
<dbReference type="OrthoDB" id="9812372at2"/>
<comment type="subcellular location">
    <subcellularLocation>
        <location evidence="1">Cell inner membrane</location>
        <topology evidence="1">Single-pass type II membrane protein</topology>
        <orientation evidence="1">Periplasmic side</orientation>
    </subcellularLocation>
</comment>
<dbReference type="PROSITE" id="PS50198">
    <property type="entry name" value="PPIC_PPIASE_2"/>
    <property type="match status" value="1"/>
</dbReference>
<dbReference type="AlphaFoldDB" id="A0A4S3M3X2"/>
<dbReference type="SUPFAM" id="SSF109998">
    <property type="entry name" value="Triger factor/SurA peptide-binding domain-like"/>
    <property type="match status" value="1"/>
</dbReference>
<protein>
    <recommendedName>
        <fullName evidence="9">Periplasmic chaperone PpiD</fullName>
    </recommendedName>
    <alternativeName>
        <fullName evidence="10">Periplasmic folding chaperone</fullName>
    </alternativeName>
</protein>
<sequence>MAILEKIRSRSLFLILVIGLALFAFVISGVFTNDTGAGKSVVGEVNGESIAREDFALKVENASRRFGAGASTVQVVNQVWNQEVRSLILAQQFEELGISIEKDQILEVIKANPAFANDPNFLNEAGVFDEQKFVDFIYQLKTNNPGAYMQWQAQEDALISAAEESSYFNLIKAGVGSTLKEGELNYHIENDKVSIKYVEIPYTAIADTAVTVSESEIEAYVKAHENEFTQEASRSIRYVFFSEKASEEDITSIKEELTALKESREVYNEAAGAKETLPGFGEVEDVAAFVNEYSDVNFDSTYVVKNSIAAAVADDIFGLEEGAVYGPYEDQGYYKLTRMMDKKDNGSVKASHILISYDGAQAQAKEPRTKEEAKAKAEELLAEVKRNPEDFARLALENSEDPGSATRGGTYDNITPGQMVAPFNDFIFDNAIGAVGVVETDFGFHVIKVDDKYDAVQLATIARKIEASEKTLSDVFTETTKFEMAAGEGDFSEVAKASEYLVRPVNNLNAMDENIPGVGSQRSLVQWTFNPDTEVGDVRRFDTPDGYVVAQLTAKRKAGLARAKDAAPRVTPILKRQKKAAMIMEENAGKNMTELADVYGATVRTASDLTMKTPTIPGAGREPFVVGTALGMSEGDVSDMIEGQSGVYIIEVTAKSIAPSLDNYATYANTQKTLNRNRVFSAAYNALKDAAEIEDERADIY</sequence>
<dbReference type="InterPro" id="IPR052029">
    <property type="entry name" value="PpiD_chaperone"/>
</dbReference>
<dbReference type="Pfam" id="PF13623">
    <property type="entry name" value="SurA_N_2"/>
    <property type="match status" value="1"/>
</dbReference>
<dbReference type="PANTHER" id="PTHR47529:SF1">
    <property type="entry name" value="PERIPLASMIC CHAPERONE PPID"/>
    <property type="match status" value="1"/>
</dbReference>
<feature type="domain" description="PpiC" evidence="13">
    <location>
        <begin position="345"/>
        <end position="451"/>
    </location>
</feature>
<accession>A0A4S3M3X2</accession>
<evidence type="ECO:0000259" key="13">
    <source>
        <dbReference type="PROSITE" id="PS50198"/>
    </source>
</evidence>
<evidence type="ECO:0000256" key="9">
    <source>
        <dbReference type="ARBA" id="ARBA00040743"/>
    </source>
</evidence>
<keyword evidence="3" id="KW-0997">Cell inner membrane</keyword>
<dbReference type="Proteomes" id="UP000305939">
    <property type="component" value="Unassembled WGS sequence"/>
</dbReference>
<evidence type="ECO:0000256" key="1">
    <source>
        <dbReference type="ARBA" id="ARBA00004382"/>
    </source>
</evidence>
<evidence type="ECO:0000256" key="5">
    <source>
        <dbReference type="ARBA" id="ARBA00022989"/>
    </source>
</evidence>